<accession>A0AA39Z981</accession>
<protein>
    <submittedName>
        <fullName evidence="2">Uncharacterized protein</fullName>
    </submittedName>
</protein>
<sequence length="180" mass="18581">MKASFFSILATLAVFQTASALPTEAGASKVAKAGLPEGLEDGIYVEKLNDDGSSTWELVEALNSTAPAVEKRQGSFGTHCDFARAGQLNSGSRQNAINALANRCGGGFFFNGLRISASVNGAVAYGCNYQGAVGTTCRSHEIHNFLGQVGGACGTTTPGWFSFGQGTVSYGYTIPGVGFC</sequence>
<dbReference type="AlphaFoldDB" id="A0AA39Z981"/>
<dbReference type="EMBL" id="JAULSY010000086">
    <property type="protein sequence ID" value="KAK0666520.1"/>
    <property type="molecule type" value="Genomic_DNA"/>
</dbReference>
<evidence type="ECO:0000313" key="2">
    <source>
        <dbReference type="EMBL" id="KAK0666520.1"/>
    </source>
</evidence>
<gene>
    <name evidence="2" type="ORF">QBC41DRAFT_339000</name>
</gene>
<feature type="chain" id="PRO_5041388233" evidence="1">
    <location>
        <begin position="21"/>
        <end position="180"/>
    </location>
</feature>
<evidence type="ECO:0000256" key="1">
    <source>
        <dbReference type="SAM" id="SignalP"/>
    </source>
</evidence>
<evidence type="ECO:0000313" key="3">
    <source>
        <dbReference type="Proteomes" id="UP001174997"/>
    </source>
</evidence>
<comment type="caution">
    <text evidence="2">The sequence shown here is derived from an EMBL/GenBank/DDBJ whole genome shotgun (WGS) entry which is preliminary data.</text>
</comment>
<organism evidence="2 3">
    <name type="scientific">Cercophora samala</name>
    <dbReference type="NCBI Taxonomy" id="330535"/>
    <lineage>
        <taxon>Eukaryota</taxon>
        <taxon>Fungi</taxon>
        <taxon>Dikarya</taxon>
        <taxon>Ascomycota</taxon>
        <taxon>Pezizomycotina</taxon>
        <taxon>Sordariomycetes</taxon>
        <taxon>Sordariomycetidae</taxon>
        <taxon>Sordariales</taxon>
        <taxon>Lasiosphaeriaceae</taxon>
        <taxon>Cercophora</taxon>
    </lineage>
</organism>
<keyword evidence="3" id="KW-1185">Reference proteome</keyword>
<dbReference type="Proteomes" id="UP001174997">
    <property type="component" value="Unassembled WGS sequence"/>
</dbReference>
<name>A0AA39Z981_9PEZI</name>
<keyword evidence="1" id="KW-0732">Signal</keyword>
<reference evidence="2" key="1">
    <citation type="submission" date="2023-06" db="EMBL/GenBank/DDBJ databases">
        <title>Genome-scale phylogeny and comparative genomics of the fungal order Sordariales.</title>
        <authorList>
            <consortium name="Lawrence Berkeley National Laboratory"/>
            <person name="Hensen N."/>
            <person name="Bonometti L."/>
            <person name="Westerberg I."/>
            <person name="Brannstrom I.O."/>
            <person name="Guillou S."/>
            <person name="Cros-Aarteil S."/>
            <person name="Calhoun S."/>
            <person name="Haridas S."/>
            <person name="Kuo A."/>
            <person name="Mondo S."/>
            <person name="Pangilinan J."/>
            <person name="Riley R."/>
            <person name="Labutti K."/>
            <person name="Andreopoulos B."/>
            <person name="Lipzen A."/>
            <person name="Chen C."/>
            <person name="Yanf M."/>
            <person name="Daum C."/>
            <person name="Ng V."/>
            <person name="Clum A."/>
            <person name="Steindorff A."/>
            <person name="Ohm R."/>
            <person name="Martin F."/>
            <person name="Silar P."/>
            <person name="Natvig D."/>
            <person name="Lalanne C."/>
            <person name="Gautier V."/>
            <person name="Ament-Velasquez S.L."/>
            <person name="Kruys A."/>
            <person name="Hutchinson M.I."/>
            <person name="Powell A.J."/>
            <person name="Barry K."/>
            <person name="Miller A.N."/>
            <person name="Grigoriev I.V."/>
            <person name="Debuchy R."/>
            <person name="Gladieux P."/>
            <person name="Thoren M.H."/>
            <person name="Johannesson H."/>
        </authorList>
    </citation>
    <scope>NUCLEOTIDE SEQUENCE</scope>
    <source>
        <strain evidence="2">CBS 307.81</strain>
    </source>
</reference>
<proteinExistence type="predicted"/>
<feature type="signal peptide" evidence="1">
    <location>
        <begin position="1"/>
        <end position="20"/>
    </location>
</feature>